<organism evidence="2 3">
    <name type="scientific">Panagrellus redivivus</name>
    <name type="common">Microworm</name>
    <dbReference type="NCBI Taxonomy" id="6233"/>
    <lineage>
        <taxon>Eukaryota</taxon>
        <taxon>Metazoa</taxon>
        <taxon>Ecdysozoa</taxon>
        <taxon>Nematoda</taxon>
        <taxon>Chromadorea</taxon>
        <taxon>Rhabditida</taxon>
        <taxon>Tylenchina</taxon>
        <taxon>Panagrolaimomorpha</taxon>
        <taxon>Panagrolaimoidea</taxon>
        <taxon>Panagrolaimidae</taxon>
        <taxon>Panagrellus</taxon>
    </lineage>
</organism>
<evidence type="ECO:0000256" key="1">
    <source>
        <dbReference type="SAM" id="MobiDB-lite"/>
    </source>
</evidence>
<dbReference type="AlphaFoldDB" id="A0A7E4UUY1"/>
<evidence type="ECO:0000313" key="3">
    <source>
        <dbReference type="WBParaSite" id="Pan_g13156.t1"/>
    </source>
</evidence>
<accession>A0A7E4UUY1</accession>
<name>A0A7E4UUY1_PANRE</name>
<reference evidence="2" key="1">
    <citation type="journal article" date="2013" name="Genetics">
        <title>The draft genome and transcriptome of Panagrellus redivivus are shaped by the harsh demands of a free-living lifestyle.</title>
        <authorList>
            <person name="Srinivasan J."/>
            <person name="Dillman A.R."/>
            <person name="Macchietto M.G."/>
            <person name="Heikkinen L."/>
            <person name="Lakso M."/>
            <person name="Fracchia K.M."/>
            <person name="Antoshechkin I."/>
            <person name="Mortazavi A."/>
            <person name="Wong G."/>
            <person name="Sternberg P.W."/>
        </authorList>
    </citation>
    <scope>NUCLEOTIDE SEQUENCE [LARGE SCALE GENOMIC DNA]</scope>
    <source>
        <strain evidence="2">MT8872</strain>
    </source>
</reference>
<dbReference type="Proteomes" id="UP000492821">
    <property type="component" value="Unassembled WGS sequence"/>
</dbReference>
<feature type="region of interest" description="Disordered" evidence="1">
    <location>
        <begin position="124"/>
        <end position="148"/>
    </location>
</feature>
<reference evidence="3" key="2">
    <citation type="submission" date="2020-10" db="UniProtKB">
        <authorList>
            <consortium name="WormBaseParasite"/>
        </authorList>
    </citation>
    <scope>IDENTIFICATION</scope>
</reference>
<proteinExistence type="predicted"/>
<feature type="region of interest" description="Disordered" evidence="1">
    <location>
        <begin position="1"/>
        <end position="27"/>
    </location>
</feature>
<protein>
    <submittedName>
        <fullName evidence="3">Salivary glue protein Sgs-3-like</fullName>
    </submittedName>
</protein>
<dbReference type="WBParaSite" id="Pan_g13156.t1">
    <property type="protein sequence ID" value="Pan_g13156.t1"/>
    <property type="gene ID" value="Pan_g13156"/>
</dbReference>
<keyword evidence="2" id="KW-1185">Reference proteome</keyword>
<evidence type="ECO:0000313" key="2">
    <source>
        <dbReference type="Proteomes" id="UP000492821"/>
    </source>
</evidence>
<feature type="region of interest" description="Disordered" evidence="1">
    <location>
        <begin position="173"/>
        <end position="199"/>
    </location>
</feature>
<sequence>MKPAINSEPASLPELPTNGVEPNPHPVPMTFLPVFPWPSNMPSKNDIYAMFPRSGSNEFWPRPRVDDRMSHFPMPGQPLPGSNYNNVQQTQRQVPSGTGGTVNQAPVTPPAWVRHALSTISTVSTTPSTTTVPSTTMTTTAPTTTTTASEAESNHIWDSTELLKQPTFPEVVPSLSFSSDSDENSVERESEPETTTTTTVATTTRRFVPRYTKIKRPAATLSTKYDFLNNRKVKGYFLLFKTGQIEK</sequence>